<protein>
    <submittedName>
        <fullName evidence="2">Uncharacterized protein</fullName>
    </submittedName>
</protein>
<reference evidence="2 3" key="1">
    <citation type="journal article" date="2018" name="Nat. Ecol. Evol.">
        <title>Shark genomes provide insights into elasmobranch evolution and the origin of vertebrates.</title>
        <authorList>
            <person name="Hara Y"/>
            <person name="Yamaguchi K"/>
            <person name="Onimaru K"/>
            <person name="Kadota M"/>
            <person name="Koyanagi M"/>
            <person name="Keeley SD"/>
            <person name="Tatsumi K"/>
            <person name="Tanaka K"/>
            <person name="Motone F"/>
            <person name="Kageyama Y"/>
            <person name="Nozu R"/>
            <person name="Adachi N"/>
            <person name="Nishimura O"/>
            <person name="Nakagawa R"/>
            <person name="Tanegashima C"/>
            <person name="Kiyatake I"/>
            <person name="Matsumoto R"/>
            <person name="Murakumo K"/>
            <person name="Nishida K"/>
            <person name="Terakita A"/>
            <person name="Kuratani S"/>
            <person name="Sato K"/>
            <person name="Hyodo S Kuraku.S."/>
        </authorList>
    </citation>
    <scope>NUCLEOTIDE SEQUENCE [LARGE SCALE GENOMIC DNA]</scope>
</reference>
<accession>A0A401SH46</accession>
<dbReference type="Proteomes" id="UP000287033">
    <property type="component" value="Unassembled WGS sequence"/>
</dbReference>
<gene>
    <name evidence="2" type="ORF">chiPu_0008112</name>
</gene>
<proteinExistence type="predicted"/>
<name>A0A401SH46_CHIPU</name>
<dbReference type="AlphaFoldDB" id="A0A401SH46"/>
<evidence type="ECO:0000313" key="2">
    <source>
        <dbReference type="EMBL" id="GCC29670.1"/>
    </source>
</evidence>
<keyword evidence="3" id="KW-1185">Reference proteome</keyword>
<comment type="caution">
    <text evidence="2">The sequence shown here is derived from an EMBL/GenBank/DDBJ whole genome shotgun (WGS) entry which is preliminary data.</text>
</comment>
<organism evidence="2 3">
    <name type="scientific">Chiloscyllium punctatum</name>
    <name type="common">Brownbanded bambooshark</name>
    <name type="synonym">Hemiscyllium punctatum</name>
    <dbReference type="NCBI Taxonomy" id="137246"/>
    <lineage>
        <taxon>Eukaryota</taxon>
        <taxon>Metazoa</taxon>
        <taxon>Chordata</taxon>
        <taxon>Craniata</taxon>
        <taxon>Vertebrata</taxon>
        <taxon>Chondrichthyes</taxon>
        <taxon>Elasmobranchii</taxon>
        <taxon>Galeomorphii</taxon>
        <taxon>Galeoidea</taxon>
        <taxon>Orectolobiformes</taxon>
        <taxon>Hemiscylliidae</taxon>
        <taxon>Chiloscyllium</taxon>
    </lineage>
</organism>
<sequence>MISPRGLFQGAVCPPTNQRFRCHATLQAHRVQPGGARRQTEQPGGGAWHPTTELAAPFLASIGRKRPEGGTPPGADRPSIGRIGCQSRSARLGEKRIKYRRVRGLGGIKNVPAVGRGVRKLGPSVWKVSLLQH</sequence>
<evidence type="ECO:0000256" key="1">
    <source>
        <dbReference type="SAM" id="MobiDB-lite"/>
    </source>
</evidence>
<evidence type="ECO:0000313" key="3">
    <source>
        <dbReference type="Proteomes" id="UP000287033"/>
    </source>
</evidence>
<feature type="region of interest" description="Disordered" evidence="1">
    <location>
        <begin position="29"/>
        <end position="87"/>
    </location>
</feature>
<dbReference type="EMBL" id="BEZZ01000263">
    <property type="protein sequence ID" value="GCC29670.1"/>
    <property type="molecule type" value="Genomic_DNA"/>
</dbReference>